<comment type="caution">
    <text evidence="1">The sequence shown here is derived from an EMBL/GenBank/DDBJ whole genome shotgun (WGS) entry which is preliminary data.</text>
</comment>
<proteinExistence type="predicted"/>
<evidence type="ECO:0000313" key="2">
    <source>
        <dbReference type="Proteomes" id="UP001056778"/>
    </source>
</evidence>
<dbReference type="EMBL" id="CM043016">
    <property type="protein sequence ID" value="KAI4467398.1"/>
    <property type="molecule type" value="Genomic_DNA"/>
</dbReference>
<dbReference type="Proteomes" id="UP001056778">
    <property type="component" value="Chromosome 2"/>
</dbReference>
<accession>A0ACB9TKS2</accession>
<gene>
    <name evidence="1" type="ORF">MML48_2g00011505</name>
</gene>
<name>A0ACB9TKS2_HOLOL</name>
<reference evidence="1" key="1">
    <citation type="submission" date="2022-04" db="EMBL/GenBank/DDBJ databases">
        <title>Chromosome-scale genome assembly of Holotrichia oblita Faldermann.</title>
        <authorList>
            <person name="Rongchong L."/>
        </authorList>
    </citation>
    <scope>NUCLEOTIDE SEQUENCE</scope>
    <source>
        <strain evidence="1">81SQS9</strain>
    </source>
</reference>
<keyword evidence="2" id="KW-1185">Reference proteome</keyword>
<protein>
    <submittedName>
        <fullName evidence="1">Uncharacterized protein</fullName>
    </submittedName>
</protein>
<organism evidence="1 2">
    <name type="scientific">Holotrichia oblita</name>
    <name type="common">Chafer beetle</name>
    <dbReference type="NCBI Taxonomy" id="644536"/>
    <lineage>
        <taxon>Eukaryota</taxon>
        <taxon>Metazoa</taxon>
        <taxon>Ecdysozoa</taxon>
        <taxon>Arthropoda</taxon>
        <taxon>Hexapoda</taxon>
        <taxon>Insecta</taxon>
        <taxon>Pterygota</taxon>
        <taxon>Neoptera</taxon>
        <taxon>Endopterygota</taxon>
        <taxon>Coleoptera</taxon>
        <taxon>Polyphaga</taxon>
        <taxon>Scarabaeiformia</taxon>
        <taxon>Scarabaeidae</taxon>
        <taxon>Melolonthinae</taxon>
        <taxon>Holotrichia</taxon>
    </lineage>
</organism>
<evidence type="ECO:0000313" key="1">
    <source>
        <dbReference type="EMBL" id="KAI4467398.1"/>
    </source>
</evidence>
<sequence>MATTPTVDQNLANIITEIIQKYKLDPKSKINYDMGSNDGEGYLSRSLSVSITDEEKDTLNLFIKSALDISDDGLMPLKSLYANEIHFYETIYPAFSKFLNEKGVLAFENVPKCFATTPENVIALENLAKEGYVLLGDGKFMSNNEIELALRTIARYHAICFAFKDQRYEEYLKLTEPVKDTSVPLSNQNFVIQRKSFTYNFLSNLDPVKDEYMIRKVEDLIHTPNYGVYDTFSANSEYSIIIQGDFWNNNIMFLYDCWLIKAKVLIHPVITLKMSEETPVEDNVKTFIDNIVKKYNLDTDAKITYNPGSEIGDGFMSKTYAVDINDTKESLHLFLKCALNLTFPEGTGFDQIYTNEIHFYERFVPTYMEFLKEKGITDGFRNVPKCYGTADNKILALQNLKKDGYELCDKVLIGNDQHIELVFKTYAKFHAVGFAYKDERPDLYNKLMEGVTDLIRGTNEEFNRQRMEGSKVVIDEFFKKLDPRRDKFIVDQTQHILDKLTEFGLNFGEDTSPNPILIQGDCWCNNMMFKYITSKEYPEDVMLLDWQAIRSGSPTFDLSYFFYTTAPVSKKTLKRVDDFLEIYHEELSKQIKQLGSNPDKLYPLSDLKKEWHRYAKFGFCMAFIILKAMLGKKEEMPNFDGTDMTEALRDGKFFNNVSNDDEYMRRMRNLAEHFLLNEFL</sequence>